<keyword evidence="2" id="KW-1185">Reference proteome</keyword>
<evidence type="ECO:0000313" key="2">
    <source>
        <dbReference type="Proteomes" id="UP000323136"/>
    </source>
</evidence>
<protein>
    <recommendedName>
        <fullName evidence="3">Adhesin domain-containing protein</fullName>
    </recommendedName>
</protein>
<dbReference type="Proteomes" id="UP000323136">
    <property type="component" value="Unassembled WGS sequence"/>
</dbReference>
<dbReference type="AlphaFoldDB" id="A0A5S5DVT6"/>
<dbReference type="EMBL" id="VNIA01000001">
    <property type="protein sequence ID" value="TYQ00034.1"/>
    <property type="molecule type" value="Genomic_DNA"/>
</dbReference>
<name>A0A5S5DVT6_9FLAO</name>
<accession>A0A5S5DVT6</accession>
<proteinExistence type="predicted"/>
<evidence type="ECO:0008006" key="3">
    <source>
        <dbReference type="Google" id="ProtNLM"/>
    </source>
</evidence>
<dbReference type="RefSeq" id="WP_148868721.1">
    <property type="nucleotide sequence ID" value="NZ_VNIA01000001.1"/>
</dbReference>
<organism evidence="1 2">
    <name type="scientific">Tenacibaculum adriaticum</name>
    <dbReference type="NCBI Taxonomy" id="413713"/>
    <lineage>
        <taxon>Bacteria</taxon>
        <taxon>Pseudomonadati</taxon>
        <taxon>Bacteroidota</taxon>
        <taxon>Flavobacteriia</taxon>
        <taxon>Flavobacteriales</taxon>
        <taxon>Flavobacteriaceae</taxon>
        <taxon>Tenacibaculum</taxon>
    </lineage>
</organism>
<sequence length="192" mass="21847">MRSFDTSVNEIELSTTGLDEIQIINSESNSIEVSVFDENPNSHYIIVDEENDLLKIEFNLQFINDESTVFRKFITERLNRASAVVKIPKNKSIIIYGTNIDLISKNYEGDLKIYIDKGLLKLNKVEGNIEAKLFQGNVFAEVKNSNIEVVSNNGKIMVNEEIHSKKYKKSSKFTSKIFKITSINANVMLTTK</sequence>
<dbReference type="OrthoDB" id="1190410at2"/>
<gene>
    <name evidence="1" type="ORF">C7447_101642</name>
</gene>
<evidence type="ECO:0000313" key="1">
    <source>
        <dbReference type="EMBL" id="TYQ00034.1"/>
    </source>
</evidence>
<reference evidence="1 2" key="1">
    <citation type="submission" date="2019-07" db="EMBL/GenBank/DDBJ databases">
        <title>Genomic Encyclopedia of Type Strains, Phase IV (KMG-IV): sequencing the most valuable type-strain genomes for metagenomic binning, comparative biology and taxonomic classification.</title>
        <authorList>
            <person name="Goeker M."/>
        </authorList>
    </citation>
    <scope>NUCLEOTIDE SEQUENCE [LARGE SCALE GENOMIC DNA]</scope>
    <source>
        <strain evidence="1 2">DSM 18961</strain>
    </source>
</reference>
<comment type="caution">
    <text evidence="1">The sequence shown here is derived from an EMBL/GenBank/DDBJ whole genome shotgun (WGS) entry which is preliminary data.</text>
</comment>